<keyword evidence="7" id="KW-0221">Differentiation</keyword>
<dbReference type="GO" id="GO:0030317">
    <property type="term" value="P:flagellated sperm motility"/>
    <property type="evidence" value="ECO:0007669"/>
    <property type="project" value="InterPro"/>
</dbReference>
<evidence type="ECO:0000256" key="21">
    <source>
        <dbReference type="ARBA" id="ARBA00070013"/>
    </source>
</evidence>
<evidence type="ECO:0000256" key="11">
    <source>
        <dbReference type="ARBA" id="ARBA00022882"/>
    </source>
</evidence>
<feature type="transmembrane region" description="Helical" evidence="23">
    <location>
        <begin position="105"/>
        <end position="132"/>
    </location>
</feature>
<evidence type="ECO:0000256" key="12">
    <source>
        <dbReference type="ARBA" id="ARBA00022989"/>
    </source>
</evidence>
<evidence type="ECO:0000256" key="20">
    <source>
        <dbReference type="ARBA" id="ARBA00061150"/>
    </source>
</evidence>
<evidence type="ECO:0000256" key="10">
    <source>
        <dbReference type="ARBA" id="ARBA00022871"/>
    </source>
</evidence>
<dbReference type="Gene3D" id="1.10.287.70">
    <property type="match status" value="1"/>
</dbReference>
<reference evidence="25" key="2">
    <citation type="submission" date="2025-09" db="UniProtKB">
        <authorList>
            <consortium name="Ensembl"/>
        </authorList>
    </citation>
    <scope>IDENTIFICATION</scope>
</reference>
<dbReference type="InterPro" id="IPR028747">
    <property type="entry name" value="CatSper2"/>
</dbReference>
<dbReference type="GO" id="GO:0036128">
    <property type="term" value="C:CatSper complex"/>
    <property type="evidence" value="ECO:0007669"/>
    <property type="project" value="InterPro"/>
</dbReference>
<dbReference type="Pfam" id="PF00520">
    <property type="entry name" value="Ion_trans"/>
    <property type="match status" value="1"/>
</dbReference>
<dbReference type="GO" id="GO:0009566">
    <property type="term" value="P:fertilization"/>
    <property type="evidence" value="ECO:0007669"/>
    <property type="project" value="TreeGrafter"/>
</dbReference>
<keyword evidence="13" id="KW-0406">Ion transport</keyword>
<evidence type="ECO:0000256" key="23">
    <source>
        <dbReference type="SAM" id="Phobius"/>
    </source>
</evidence>
<name>A0A2K6TBC0_SAIBB</name>
<keyword evidence="12 23" id="KW-1133">Transmembrane helix</keyword>
<evidence type="ECO:0000256" key="9">
    <source>
        <dbReference type="ARBA" id="ARBA00022846"/>
    </source>
</evidence>
<feature type="transmembrane region" description="Helical" evidence="23">
    <location>
        <begin position="281"/>
        <end position="300"/>
    </location>
</feature>
<keyword evidence="2" id="KW-0217">Developmental protein</keyword>
<evidence type="ECO:0000256" key="19">
    <source>
        <dbReference type="ARBA" id="ARBA00060429"/>
    </source>
</evidence>
<evidence type="ECO:0000256" key="13">
    <source>
        <dbReference type="ARBA" id="ARBA00023065"/>
    </source>
</evidence>
<keyword evidence="6 23" id="KW-0812">Transmembrane</keyword>
<evidence type="ECO:0000256" key="14">
    <source>
        <dbReference type="ARBA" id="ARBA00023069"/>
    </source>
</evidence>
<evidence type="ECO:0000256" key="7">
    <source>
        <dbReference type="ARBA" id="ARBA00022782"/>
    </source>
</evidence>
<feature type="transmembrane region" description="Helical" evidence="23">
    <location>
        <begin position="153"/>
        <end position="172"/>
    </location>
</feature>
<feature type="compositionally biased region" description="Basic and acidic residues" evidence="22">
    <location>
        <begin position="432"/>
        <end position="443"/>
    </location>
</feature>
<evidence type="ECO:0000256" key="2">
    <source>
        <dbReference type="ARBA" id="ARBA00022473"/>
    </source>
</evidence>
<evidence type="ECO:0000313" key="25">
    <source>
        <dbReference type="Ensembl" id="ENSSBOP00000016938.1"/>
    </source>
</evidence>
<evidence type="ECO:0000256" key="22">
    <source>
        <dbReference type="SAM" id="MobiDB-lite"/>
    </source>
</evidence>
<feature type="compositionally biased region" description="Basic and acidic residues" evidence="22">
    <location>
        <begin position="383"/>
        <end position="399"/>
    </location>
</feature>
<evidence type="ECO:0000256" key="18">
    <source>
        <dbReference type="ARBA" id="ARBA00036634"/>
    </source>
</evidence>
<proteinExistence type="inferred from homology"/>
<feature type="transmembrane region" description="Helical" evidence="23">
    <location>
        <begin position="249"/>
        <end position="269"/>
    </location>
</feature>
<dbReference type="GO" id="GO:0005227">
    <property type="term" value="F:calcium-activated cation channel activity"/>
    <property type="evidence" value="ECO:0007669"/>
    <property type="project" value="InterPro"/>
</dbReference>
<comment type="similarity">
    <text evidence="20">Belongs to the cation channel sperm-associated (TC 1.A.1.19) family.</text>
</comment>
<keyword evidence="1" id="KW-0813">Transport</keyword>
<gene>
    <name evidence="25" type="primary">CATSPER2</name>
</gene>
<dbReference type="Proteomes" id="UP000233220">
    <property type="component" value="Unplaced"/>
</dbReference>
<comment type="subcellular location">
    <subcellularLocation>
        <location evidence="19">Cell projection</location>
        <location evidence="19">Cilium</location>
        <location evidence="19">Flagellum membrane</location>
        <topology evidence="19">Multi-pass membrane protein</topology>
    </subcellularLocation>
</comment>
<dbReference type="PANTHER" id="PTHR46923:SF1">
    <property type="entry name" value="CATION CHANNEL SPERM-ASSOCIATED PROTEIN 2"/>
    <property type="match status" value="1"/>
</dbReference>
<evidence type="ECO:0000256" key="3">
    <source>
        <dbReference type="ARBA" id="ARBA00022475"/>
    </source>
</evidence>
<protein>
    <recommendedName>
        <fullName evidence="21">Cation channel sperm-associated protein 2</fullName>
    </recommendedName>
</protein>
<keyword evidence="4" id="KW-0109">Calcium transport</keyword>
<dbReference type="GO" id="GO:0005245">
    <property type="term" value="F:voltage-gated calcium channel activity"/>
    <property type="evidence" value="ECO:0007669"/>
    <property type="project" value="Ensembl"/>
</dbReference>
<dbReference type="PANTHER" id="PTHR46923">
    <property type="entry name" value="CATION CHANNEL SPERM-ASSOCIATED PROTEIN 2"/>
    <property type="match status" value="1"/>
</dbReference>
<feature type="transmembrane region" description="Helical" evidence="23">
    <location>
        <begin position="184"/>
        <end position="204"/>
    </location>
</feature>
<keyword evidence="5" id="KW-0107">Calcium channel</keyword>
<keyword evidence="10" id="KW-0744">Spermatogenesis</keyword>
<keyword evidence="3" id="KW-1003">Cell membrane</keyword>
<dbReference type="Gene3D" id="1.20.120.350">
    <property type="entry name" value="Voltage-gated potassium channels. Chain C"/>
    <property type="match status" value="1"/>
</dbReference>
<dbReference type="FunFam" id="1.10.287.70:FF:000115">
    <property type="entry name" value="Cation channel sperm-associated protein 2"/>
    <property type="match status" value="1"/>
</dbReference>
<keyword evidence="17" id="KW-0407">Ion channel</keyword>
<evidence type="ECO:0000256" key="8">
    <source>
        <dbReference type="ARBA" id="ARBA00022837"/>
    </source>
</evidence>
<accession>A0A2K6TBC0</accession>
<evidence type="ECO:0000256" key="1">
    <source>
        <dbReference type="ARBA" id="ARBA00022448"/>
    </source>
</evidence>
<evidence type="ECO:0000313" key="26">
    <source>
        <dbReference type="Proteomes" id="UP000233220"/>
    </source>
</evidence>
<evidence type="ECO:0000256" key="5">
    <source>
        <dbReference type="ARBA" id="ARBA00022673"/>
    </source>
</evidence>
<feature type="domain" description="Ion transport" evidence="24">
    <location>
        <begin position="113"/>
        <end position="355"/>
    </location>
</feature>
<evidence type="ECO:0000256" key="6">
    <source>
        <dbReference type="ARBA" id="ARBA00022692"/>
    </source>
</evidence>
<keyword evidence="14" id="KW-0969">Cilium</keyword>
<feature type="region of interest" description="Disordered" evidence="22">
    <location>
        <begin position="383"/>
        <end position="464"/>
    </location>
</feature>
<feature type="compositionally biased region" description="Low complexity" evidence="22">
    <location>
        <begin position="445"/>
        <end position="464"/>
    </location>
</feature>
<evidence type="ECO:0000256" key="15">
    <source>
        <dbReference type="ARBA" id="ARBA00023136"/>
    </source>
</evidence>
<feature type="transmembrane region" description="Helical" evidence="23">
    <location>
        <begin position="320"/>
        <end position="346"/>
    </location>
</feature>
<sequence length="533" mass="62243">VILADMATYHQEGQMQLPRADAIRSRLIDTFSLIEHLQGLSQAVPRHTVRELLDPSRQKKLMWEDQQQLVRFSVKPQHTGQISQAQRLLSKLHIRCSQRPPLSLWAGWVLECPLFTNFIIFLIILNTIVLMVEIELLESTNTKLWPLKLTLEVAAWFILFIFILEIILMWLSSFSRFWKSAWNVFDFVVTMLSLLPEVVLLAGVTGQPVWLQFLRICRVLRSLKLFARFRQIRVIILALVRALKSMTFLLMLLLIFFYIFAVAGVYFFAEYTRSPRQDLEYHMFFSDLLNSLVTVFILFTLDHWYALLQDVWKVSEVSRIFSSIYVILWLLLGSIIFRNIIVAMMVTNFQNIRKELNEEMAHREVQVKADMFKRQIIQRRKNVSHEALKSTHGKTDDRGAIQQKESSDLSEVSEVESVYEATEADVVTSASKPEETLSEKKEYQSSSSVFSTSSSSTSSSESRFSESVGHLDWETLVHENLPGLMEMDQDDRVWPRDSLFRYFELLEKLQYNLEERKKLQEFAVQALMNLEDK</sequence>
<keyword evidence="26" id="KW-1185">Reference proteome</keyword>
<organism evidence="25 26">
    <name type="scientific">Saimiri boliviensis boliviensis</name>
    <name type="common">Bolivian squirrel monkey</name>
    <dbReference type="NCBI Taxonomy" id="39432"/>
    <lineage>
        <taxon>Eukaryota</taxon>
        <taxon>Metazoa</taxon>
        <taxon>Chordata</taxon>
        <taxon>Craniata</taxon>
        <taxon>Vertebrata</taxon>
        <taxon>Euteleostomi</taxon>
        <taxon>Mammalia</taxon>
        <taxon>Eutheria</taxon>
        <taxon>Euarchontoglires</taxon>
        <taxon>Primates</taxon>
        <taxon>Haplorrhini</taxon>
        <taxon>Platyrrhini</taxon>
        <taxon>Cebidae</taxon>
        <taxon>Saimiriinae</taxon>
        <taxon>Saimiri</taxon>
    </lineage>
</organism>
<dbReference type="InterPro" id="IPR027359">
    <property type="entry name" value="Volt_channel_dom_sf"/>
</dbReference>
<evidence type="ECO:0000256" key="4">
    <source>
        <dbReference type="ARBA" id="ARBA00022568"/>
    </source>
</evidence>
<dbReference type="GO" id="GO:0048240">
    <property type="term" value="P:sperm capacitation"/>
    <property type="evidence" value="ECO:0007669"/>
    <property type="project" value="TreeGrafter"/>
</dbReference>
<keyword evidence="8" id="KW-0106">Calcium</keyword>
<dbReference type="Ensembl" id="ENSSBOT00000033745.1">
    <property type="protein sequence ID" value="ENSSBOP00000016938.1"/>
    <property type="gene ID" value="ENSSBOG00000025113.1"/>
</dbReference>
<keyword evidence="15 23" id="KW-0472">Membrane</keyword>
<reference evidence="25" key="1">
    <citation type="submission" date="2025-08" db="UniProtKB">
        <authorList>
            <consortium name="Ensembl"/>
        </authorList>
    </citation>
    <scope>IDENTIFICATION</scope>
</reference>
<evidence type="ECO:0000256" key="17">
    <source>
        <dbReference type="ARBA" id="ARBA00023303"/>
    </source>
</evidence>
<dbReference type="InterPro" id="IPR005821">
    <property type="entry name" value="Ion_trans_dom"/>
</dbReference>
<keyword evidence="9" id="KW-0282">Flagellum</keyword>
<dbReference type="SUPFAM" id="SSF81324">
    <property type="entry name" value="Voltage-gated potassium channels"/>
    <property type="match status" value="1"/>
</dbReference>
<evidence type="ECO:0000256" key="16">
    <source>
        <dbReference type="ARBA" id="ARBA00023273"/>
    </source>
</evidence>
<keyword evidence="11" id="KW-0851">Voltage-gated channel</keyword>
<dbReference type="FunFam" id="1.20.120.350:FF:000084">
    <property type="entry name" value="Cation channel sperm associated 2"/>
    <property type="match status" value="1"/>
</dbReference>
<keyword evidence="16" id="KW-0966">Cell projection</keyword>
<comment type="catalytic activity">
    <reaction evidence="18">
        <text>Ca(2+)(in) = Ca(2+)(out)</text>
        <dbReference type="Rhea" id="RHEA:29671"/>
        <dbReference type="ChEBI" id="CHEBI:29108"/>
    </reaction>
</comment>
<feature type="compositionally biased region" description="Low complexity" evidence="22">
    <location>
        <begin position="409"/>
        <end position="420"/>
    </location>
</feature>
<dbReference type="GeneTree" id="ENSGT00910000144338"/>
<evidence type="ECO:0000259" key="24">
    <source>
        <dbReference type="Pfam" id="PF00520"/>
    </source>
</evidence>
<dbReference type="AlphaFoldDB" id="A0A2K6TBC0"/>
<dbReference type="STRING" id="39432.ENSSBOP00000016938"/>